<dbReference type="CDD" id="cd24098">
    <property type="entry name" value="ASKHA_NBD_TobZ_N"/>
    <property type="match status" value="1"/>
</dbReference>
<evidence type="ECO:0000313" key="4">
    <source>
        <dbReference type="EMBL" id="VAX34998.1"/>
    </source>
</evidence>
<dbReference type="Pfam" id="PF16861">
    <property type="entry name" value="Carbam_trans_C"/>
    <property type="match status" value="1"/>
</dbReference>
<dbReference type="InterPro" id="IPR003696">
    <property type="entry name" value="Carbtransf_dom"/>
</dbReference>
<dbReference type="AlphaFoldDB" id="A0A3B1DG84"/>
<dbReference type="PANTHER" id="PTHR34847:SF1">
    <property type="entry name" value="NODULATION PROTEIN U"/>
    <property type="match status" value="1"/>
</dbReference>
<reference evidence="4" key="1">
    <citation type="submission" date="2018-06" db="EMBL/GenBank/DDBJ databases">
        <authorList>
            <person name="Zhirakovskaya E."/>
        </authorList>
    </citation>
    <scope>NUCLEOTIDE SEQUENCE</scope>
</reference>
<dbReference type="Gene3D" id="3.90.870.20">
    <property type="entry name" value="Carbamoyltransferase, C-terminal domain"/>
    <property type="match status" value="1"/>
</dbReference>
<dbReference type="PANTHER" id="PTHR34847">
    <property type="entry name" value="NODULATION PROTEIN U"/>
    <property type="match status" value="1"/>
</dbReference>
<dbReference type="EMBL" id="UOGJ01000022">
    <property type="protein sequence ID" value="VAX34998.1"/>
    <property type="molecule type" value="Genomic_DNA"/>
</dbReference>
<comment type="similarity">
    <text evidence="1">Belongs to the NodU/CmcH family.</text>
</comment>
<sequence length="569" mass="65322">MYILGLSSYSHESSCSLIKDGQVLSLLEEERFNREKHTAKYPELAIERCLADEGITIEDIDYFTFFWVPQNEIKGNLSHFLRYLPSSLNLFKAPSGGELKFFERVSLMRNIGKRIQHHFNLSQAPKVHFIEHHLAHAASCFFISPFEEAAILTIDGRGESTSTMFARGKGNKIEKLREIKVPNSLGHLYASITDYLGFFPFFDEWKVMGMSAYGKDTCAKDFEDLVHLLDNGEYRLNLKYFQFHTHGQAKWMSDFFMTKFGPKRVKKAEYTQHHYDIAYALQKVVEKTGVHLAKHIYKQTQLPNLCMTGGVVLNCLMNKKIIDETPFKEVFIQPVANDAGTSMGSALYYYHQVLDKKRDFIFESPYLGVEYENEMIEPVLKEKGVTYHKSENIAKETAAKIADGKIVGWFQGRMEAGPRALGHRSIVVDPTNAKMKDRLNERVKRREHFRPFAPSVLEEKVDEYFKMPKDQMSPYMILVGDVHEDKKEVIPAVTHADGTARVQTVNKKVNPIYWELIAEFEKITGVPIIINTSFNENEPIVCTPQEAVNCFLRTDFDVLAIGDYLVVKE</sequence>
<feature type="domain" description="Carbamoyltransferase C-terminal" evidence="3">
    <location>
        <begin position="398"/>
        <end position="568"/>
    </location>
</feature>
<dbReference type="InterPro" id="IPR043129">
    <property type="entry name" value="ATPase_NBD"/>
</dbReference>
<organism evidence="4">
    <name type="scientific">hydrothermal vent metagenome</name>
    <dbReference type="NCBI Taxonomy" id="652676"/>
    <lineage>
        <taxon>unclassified sequences</taxon>
        <taxon>metagenomes</taxon>
        <taxon>ecological metagenomes</taxon>
    </lineage>
</organism>
<gene>
    <name evidence="4" type="ORF">MNBD_UNCLBAC01-265</name>
</gene>
<evidence type="ECO:0000256" key="1">
    <source>
        <dbReference type="ARBA" id="ARBA00006129"/>
    </source>
</evidence>
<protein>
    <submittedName>
        <fullName evidence="4">Nodulation protein nolO</fullName>
        <ecNumber evidence="4">2.1.3.-</ecNumber>
    </submittedName>
</protein>
<dbReference type="SUPFAM" id="SSF53067">
    <property type="entry name" value="Actin-like ATPase domain"/>
    <property type="match status" value="1"/>
</dbReference>
<proteinExistence type="inferred from homology"/>
<dbReference type="InterPro" id="IPR051338">
    <property type="entry name" value="NodU/CmcH_Carbamoyltrnsfr"/>
</dbReference>
<name>A0A3B1DG84_9ZZZZ</name>
<feature type="domain" description="Carbamoyltransferase" evidence="2">
    <location>
        <begin position="3"/>
        <end position="347"/>
    </location>
</feature>
<dbReference type="GO" id="GO:0016740">
    <property type="term" value="F:transferase activity"/>
    <property type="evidence" value="ECO:0007669"/>
    <property type="project" value="UniProtKB-KW"/>
</dbReference>
<dbReference type="InterPro" id="IPR038152">
    <property type="entry name" value="Carbam_trans_C_sf"/>
</dbReference>
<dbReference type="Gene3D" id="3.30.420.40">
    <property type="match status" value="2"/>
</dbReference>
<dbReference type="InterPro" id="IPR031730">
    <property type="entry name" value="Carbam_trans_C"/>
</dbReference>
<accession>A0A3B1DG84</accession>
<keyword evidence="4" id="KW-0808">Transferase</keyword>
<evidence type="ECO:0000259" key="3">
    <source>
        <dbReference type="Pfam" id="PF16861"/>
    </source>
</evidence>
<dbReference type="Pfam" id="PF02543">
    <property type="entry name" value="Carbam_trans_N"/>
    <property type="match status" value="1"/>
</dbReference>
<evidence type="ECO:0000259" key="2">
    <source>
        <dbReference type="Pfam" id="PF02543"/>
    </source>
</evidence>
<dbReference type="EC" id="2.1.3.-" evidence="4"/>